<keyword evidence="13" id="KW-1185">Reference proteome</keyword>
<evidence type="ECO:0000256" key="4">
    <source>
        <dbReference type="ARBA" id="ARBA00018170"/>
    </source>
</evidence>
<dbReference type="OrthoDB" id="4037694at2759"/>
<evidence type="ECO:0000256" key="10">
    <source>
        <dbReference type="ARBA" id="ARBA00032985"/>
    </source>
</evidence>
<sequence length="109" mass="12599">MGFTTGFIGGITLTSSILYLTLSLHQQNRAAQATLLRQQRMLLNTIVEPPQRVPDPHPREVAVGLSEMAKDKWNRSLEGVVKRLYETDWRRERERVEDWLGGVVERVRK</sequence>
<proteinExistence type="inferred from homology"/>
<comment type="subcellular location">
    <subcellularLocation>
        <location evidence="2">Membrane</location>
    </subcellularLocation>
    <subcellularLocation>
        <location evidence="11">Mitochondrion inner membrane</location>
        <topology evidence="11">Single-pass membrane protein</topology>
    </subcellularLocation>
</comment>
<keyword evidence="11" id="KW-0999">Mitochondrion inner membrane</keyword>
<gene>
    <name evidence="12" type="ORF">M011DRAFT_413450</name>
</gene>
<keyword evidence="6 11" id="KW-1133">Transmembrane helix</keyword>
<dbReference type="GO" id="GO:0044284">
    <property type="term" value="C:mitochondrial crista junction"/>
    <property type="evidence" value="ECO:0007669"/>
    <property type="project" value="InterPro"/>
</dbReference>
<name>A0A6A6UW48_9PLEO</name>
<evidence type="ECO:0000256" key="2">
    <source>
        <dbReference type="ARBA" id="ARBA00004370"/>
    </source>
</evidence>
<keyword evidence="8 11" id="KW-0472">Membrane</keyword>
<protein>
    <recommendedName>
        <fullName evidence="4 11">MICOS complex subunit MIC12</fullName>
    </recommendedName>
    <alternativeName>
        <fullName evidence="10 11">Altered inheritance of mitochondria protein 5, mitochondrial</fullName>
    </alternativeName>
    <alternativeName>
        <fullName evidence="9 11">Found in mitochondrial proteome protein 51</fullName>
    </alternativeName>
</protein>
<organism evidence="12 13">
    <name type="scientific">Sporormia fimetaria CBS 119925</name>
    <dbReference type="NCBI Taxonomy" id="1340428"/>
    <lineage>
        <taxon>Eukaryota</taxon>
        <taxon>Fungi</taxon>
        <taxon>Dikarya</taxon>
        <taxon>Ascomycota</taxon>
        <taxon>Pezizomycotina</taxon>
        <taxon>Dothideomycetes</taxon>
        <taxon>Pleosporomycetidae</taxon>
        <taxon>Pleosporales</taxon>
        <taxon>Sporormiaceae</taxon>
        <taxon>Sporormia</taxon>
    </lineage>
</organism>
<accession>A0A6A6UW48</accession>
<comment type="subunit">
    <text evidence="11">Component of the mitochondrial contact site and cristae organizing system (MICOS) complex.</text>
</comment>
<evidence type="ECO:0000256" key="7">
    <source>
        <dbReference type="ARBA" id="ARBA00023128"/>
    </source>
</evidence>
<dbReference type="GO" id="GO:0061617">
    <property type="term" value="C:MICOS complex"/>
    <property type="evidence" value="ECO:0007669"/>
    <property type="project" value="UniProtKB-UniRule"/>
</dbReference>
<reference evidence="12" key="1">
    <citation type="journal article" date="2020" name="Stud. Mycol.">
        <title>101 Dothideomycetes genomes: a test case for predicting lifestyles and emergence of pathogens.</title>
        <authorList>
            <person name="Haridas S."/>
            <person name="Albert R."/>
            <person name="Binder M."/>
            <person name="Bloem J."/>
            <person name="Labutti K."/>
            <person name="Salamov A."/>
            <person name="Andreopoulos B."/>
            <person name="Baker S."/>
            <person name="Barry K."/>
            <person name="Bills G."/>
            <person name="Bluhm B."/>
            <person name="Cannon C."/>
            <person name="Castanera R."/>
            <person name="Culley D."/>
            <person name="Daum C."/>
            <person name="Ezra D."/>
            <person name="Gonzalez J."/>
            <person name="Henrissat B."/>
            <person name="Kuo A."/>
            <person name="Liang C."/>
            <person name="Lipzen A."/>
            <person name="Lutzoni F."/>
            <person name="Magnuson J."/>
            <person name="Mondo S."/>
            <person name="Nolan M."/>
            <person name="Ohm R."/>
            <person name="Pangilinan J."/>
            <person name="Park H.-J."/>
            <person name="Ramirez L."/>
            <person name="Alfaro M."/>
            <person name="Sun H."/>
            <person name="Tritt A."/>
            <person name="Yoshinaga Y."/>
            <person name="Zwiers L.-H."/>
            <person name="Turgeon B."/>
            <person name="Goodwin S."/>
            <person name="Spatafora J."/>
            <person name="Crous P."/>
            <person name="Grigoriev I."/>
        </authorList>
    </citation>
    <scope>NUCLEOTIDE SEQUENCE</scope>
    <source>
        <strain evidence="12">CBS 119925</strain>
    </source>
</reference>
<feature type="transmembrane region" description="Helical" evidence="11">
    <location>
        <begin position="6"/>
        <end position="24"/>
    </location>
</feature>
<evidence type="ECO:0000313" key="13">
    <source>
        <dbReference type="Proteomes" id="UP000799440"/>
    </source>
</evidence>
<evidence type="ECO:0000256" key="9">
    <source>
        <dbReference type="ARBA" id="ARBA00032159"/>
    </source>
</evidence>
<keyword evidence="7 11" id="KW-0496">Mitochondrion</keyword>
<dbReference type="AlphaFoldDB" id="A0A6A6UW48"/>
<dbReference type="EMBL" id="MU006617">
    <property type="protein sequence ID" value="KAF2741989.1"/>
    <property type="molecule type" value="Genomic_DNA"/>
</dbReference>
<evidence type="ECO:0000313" key="12">
    <source>
        <dbReference type="EMBL" id="KAF2741989.1"/>
    </source>
</evidence>
<dbReference type="GO" id="GO:0042407">
    <property type="term" value="P:cristae formation"/>
    <property type="evidence" value="ECO:0007669"/>
    <property type="project" value="InterPro"/>
</dbReference>
<evidence type="ECO:0000256" key="3">
    <source>
        <dbReference type="ARBA" id="ARBA00009188"/>
    </source>
</evidence>
<evidence type="ECO:0000256" key="6">
    <source>
        <dbReference type="ARBA" id="ARBA00022989"/>
    </source>
</evidence>
<comment type="function">
    <text evidence="1 11">Component of the MICOS complex, a large protein complex of the mitochondrial inner membrane that plays crucial roles in the maintenance of crista junctions, inner membrane architecture, and formation of contact sites to the outer membrane.</text>
</comment>
<evidence type="ECO:0000256" key="8">
    <source>
        <dbReference type="ARBA" id="ARBA00023136"/>
    </source>
</evidence>
<comment type="similarity">
    <text evidence="3 11">Belongs to the MICOS complex subunit Mic12 family.</text>
</comment>
<dbReference type="InterPro" id="IPR031463">
    <property type="entry name" value="Mic12"/>
</dbReference>
<dbReference type="Pfam" id="PF17050">
    <property type="entry name" value="AIM5"/>
    <property type="match status" value="1"/>
</dbReference>
<evidence type="ECO:0000256" key="1">
    <source>
        <dbReference type="ARBA" id="ARBA00002689"/>
    </source>
</evidence>
<dbReference type="Proteomes" id="UP000799440">
    <property type="component" value="Unassembled WGS sequence"/>
</dbReference>
<keyword evidence="5 11" id="KW-0812">Transmembrane</keyword>
<evidence type="ECO:0000256" key="5">
    <source>
        <dbReference type="ARBA" id="ARBA00022692"/>
    </source>
</evidence>
<evidence type="ECO:0000256" key="11">
    <source>
        <dbReference type="RuleBase" id="RU363010"/>
    </source>
</evidence>